<name>A0A7S2WGV8_9STRA</name>
<dbReference type="InterPro" id="IPR026847">
    <property type="entry name" value="VPS13"/>
</dbReference>
<dbReference type="GO" id="GO:0006623">
    <property type="term" value="P:protein targeting to vacuole"/>
    <property type="evidence" value="ECO:0007669"/>
    <property type="project" value="TreeGrafter"/>
</dbReference>
<dbReference type="PANTHER" id="PTHR16166:SF93">
    <property type="entry name" value="INTERMEMBRANE LIPID TRANSFER PROTEIN VPS13"/>
    <property type="match status" value="1"/>
</dbReference>
<evidence type="ECO:0000256" key="1">
    <source>
        <dbReference type="ARBA" id="ARBA00006545"/>
    </source>
</evidence>
<protein>
    <recommendedName>
        <fullName evidence="3">Vacuolar protein sorting-associated protein 13 DH-like domain-containing protein</fullName>
    </recommendedName>
</protein>
<evidence type="ECO:0000313" key="2">
    <source>
        <dbReference type="EMBL" id="CAD9686231.1"/>
    </source>
</evidence>
<dbReference type="EMBL" id="HBHI01021579">
    <property type="protein sequence ID" value="CAD9686231.1"/>
    <property type="molecule type" value="Transcribed_RNA"/>
</dbReference>
<accession>A0A7S2WGV8</accession>
<evidence type="ECO:0008006" key="3">
    <source>
        <dbReference type="Google" id="ProtNLM"/>
    </source>
</evidence>
<gene>
    <name evidence="2" type="ORF">EANT1437_LOCUS11074</name>
</gene>
<dbReference type="PANTHER" id="PTHR16166">
    <property type="entry name" value="VACUOLAR PROTEIN SORTING-ASSOCIATED PROTEIN VPS13"/>
    <property type="match status" value="1"/>
</dbReference>
<comment type="similarity">
    <text evidence="1">Belongs to the VPS13 family.</text>
</comment>
<sequence length="258" mass="28582">MAVLTLDRNYAQRRDRLKNSDGVSTTFAEGVESGVIKLIRGIVEGVTGVVRAPIKGAEKRGVEGFAKGIGKGLLGLLVKPVIGLSDAATDVMIGVKGSIKGTNRNNLPLSFQFQQIRPRRTFHGQDRTLHQYSIEDATAALLLERTRLAGEQYLSHCDMEDRVALFSVKRLLLLSVDGKELLLVKFKQIRDVEVREVLKDSSSIEWAVLIYLKTPRKNGNEVEVISCAEKNTAIDLSSKLERGFNLYHDSYLKAPDVC</sequence>
<dbReference type="AlphaFoldDB" id="A0A7S2WGV8"/>
<reference evidence="2" key="1">
    <citation type="submission" date="2021-01" db="EMBL/GenBank/DDBJ databases">
        <authorList>
            <person name="Corre E."/>
            <person name="Pelletier E."/>
            <person name="Niang G."/>
            <person name="Scheremetjew M."/>
            <person name="Finn R."/>
            <person name="Kale V."/>
            <person name="Holt S."/>
            <person name="Cochrane G."/>
            <person name="Meng A."/>
            <person name="Brown T."/>
            <person name="Cohen L."/>
        </authorList>
    </citation>
    <scope>NUCLEOTIDE SEQUENCE</scope>
    <source>
        <strain evidence="2">CCMP1452</strain>
    </source>
</reference>
<organism evidence="2">
    <name type="scientific">Eucampia antarctica</name>
    <dbReference type="NCBI Taxonomy" id="49252"/>
    <lineage>
        <taxon>Eukaryota</taxon>
        <taxon>Sar</taxon>
        <taxon>Stramenopiles</taxon>
        <taxon>Ochrophyta</taxon>
        <taxon>Bacillariophyta</taxon>
        <taxon>Mediophyceae</taxon>
        <taxon>Biddulphiophycidae</taxon>
        <taxon>Hemiaulales</taxon>
        <taxon>Hemiaulaceae</taxon>
        <taxon>Eucampia</taxon>
    </lineage>
</organism>
<dbReference type="GO" id="GO:0045053">
    <property type="term" value="P:protein retention in Golgi apparatus"/>
    <property type="evidence" value="ECO:0007669"/>
    <property type="project" value="TreeGrafter"/>
</dbReference>
<proteinExistence type="inferred from homology"/>